<comment type="similarity">
    <text evidence="2">Belongs to the citrate synthase family.</text>
</comment>
<sequence length="456" mass="51990">MRSENVETKDWLIRDLKENWLENRAEKVKRVNKIDKEYYRQYDIKQGLRNSDGTGVVVGFTKIGSVHGYTYCDGVKTSIEGKLFYRDIEIEELVKNTGEFGFESIVYLLLFGEMPGEEELEKFNTILDGFRKLPPHFTENTILKSPSRDVMNKLQRAILVLYSYDEKPDCLEIDRILIQSLKLIARFPTIISYGFQAKAHYFDDKSLYLHNPTDGLGTAANILHMIRPNNDYTKLEKDTLDLLLILHAEHGGGNNSAFTTHVVSSSGTDTYSAVGAAVGSLKGPKHGGANLRVKAMVENIRENLNDYSDRSKLKQYLEKILKGEVFDQQGLIYGMGHAVYTKSDPRAVILKKKSKELAAAKGKLEEFELYDNIEKLTKEIFKEQRGDDCEICANVDLYSGFVYQLLNIPEELFTPLFATARVASWCAHRIEQLVSDHKIIRPAYKSLKNEEKCTIR</sequence>
<dbReference type="PRINTS" id="PR00143">
    <property type="entry name" value="CITRTSNTHASE"/>
</dbReference>
<dbReference type="GO" id="GO:0006099">
    <property type="term" value="P:tricarboxylic acid cycle"/>
    <property type="evidence" value="ECO:0007669"/>
    <property type="project" value="UniProtKB-UniPathway"/>
</dbReference>
<keyword evidence="4" id="KW-0808">Transferase</keyword>
<comment type="pathway">
    <text evidence="1">Carbohydrate metabolism; tricarboxylic acid cycle.</text>
</comment>
<protein>
    <recommendedName>
        <fullName evidence="3">citrate synthase (unknown stereospecificity)</fullName>
        <ecNumber evidence="3">2.3.3.16</ecNumber>
    </recommendedName>
</protein>
<dbReference type="GO" id="GO:0005975">
    <property type="term" value="P:carbohydrate metabolic process"/>
    <property type="evidence" value="ECO:0007669"/>
    <property type="project" value="TreeGrafter"/>
</dbReference>
<dbReference type="NCBIfam" id="NF010635">
    <property type="entry name" value="PRK14032.1"/>
    <property type="match status" value="1"/>
</dbReference>
<dbReference type="Pfam" id="PF00285">
    <property type="entry name" value="Citrate_synt"/>
    <property type="match status" value="1"/>
</dbReference>
<organism evidence="5 6">
    <name type="scientific">Halanaerobium saccharolyticum</name>
    <dbReference type="NCBI Taxonomy" id="43595"/>
    <lineage>
        <taxon>Bacteria</taxon>
        <taxon>Bacillati</taxon>
        <taxon>Bacillota</taxon>
        <taxon>Clostridia</taxon>
        <taxon>Halanaerobiales</taxon>
        <taxon>Halanaerobiaceae</taxon>
        <taxon>Halanaerobium</taxon>
    </lineage>
</organism>
<dbReference type="Proteomes" id="UP000295064">
    <property type="component" value="Unassembled WGS sequence"/>
</dbReference>
<dbReference type="EMBL" id="SNWX01000008">
    <property type="protein sequence ID" value="TDO92048.1"/>
    <property type="molecule type" value="Genomic_DNA"/>
</dbReference>
<evidence type="ECO:0000256" key="3">
    <source>
        <dbReference type="ARBA" id="ARBA00012972"/>
    </source>
</evidence>
<dbReference type="Gene3D" id="1.10.230.10">
    <property type="entry name" value="Cytochrome P450-Terp, domain 2"/>
    <property type="match status" value="1"/>
</dbReference>
<dbReference type="Gene3D" id="1.10.580.10">
    <property type="entry name" value="Citrate Synthase, domain 1"/>
    <property type="match status" value="1"/>
</dbReference>
<dbReference type="GO" id="GO:0036440">
    <property type="term" value="F:citrate synthase activity"/>
    <property type="evidence" value="ECO:0007669"/>
    <property type="project" value="UniProtKB-EC"/>
</dbReference>
<evidence type="ECO:0000313" key="6">
    <source>
        <dbReference type="Proteomes" id="UP000295064"/>
    </source>
</evidence>
<accession>A0A4R6LTT1</accession>
<gene>
    <name evidence="5" type="ORF">DFR79_10874</name>
</gene>
<name>A0A4R6LTT1_9FIRM</name>
<dbReference type="PANTHER" id="PTHR11739:SF4">
    <property type="entry name" value="CITRATE SYNTHASE, PEROXISOMAL"/>
    <property type="match status" value="1"/>
</dbReference>
<dbReference type="UniPathway" id="UPA00223"/>
<evidence type="ECO:0000313" key="5">
    <source>
        <dbReference type="EMBL" id="TDO92048.1"/>
    </source>
</evidence>
<evidence type="ECO:0000256" key="1">
    <source>
        <dbReference type="ARBA" id="ARBA00005163"/>
    </source>
</evidence>
<dbReference type="InterPro" id="IPR002020">
    <property type="entry name" value="Citrate_synthase"/>
</dbReference>
<reference evidence="5 6" key="1">
    <citation type="submission" date="2019-03" db="EMBL/GenBank/DDBJ databases">
        <title>Subsurface microbial communities from deep shales in Ohio and West Virginia, USA.</title>
        <authorList>
            <person name="Wrighton K."/>
        </authorList>
    </citation>
    <scope>NUCLEOTIDE SEQUENCE [LARGE SCALE GENOMIC DNA]</scope>
    <source>
        <strain evidence="5 6">MA284_T2</strain>
    </source>
</reference>
<evidence type="ECO:0000256" key="4">
    <source>
        <dbReference type="ARBA" id="ARBA00022679"/>
    </source>
</evidence>
<proteinExistence type="inferred from homology"/>
<dbReference type="EC" id="2.3.3.16" evidence="3"/>
<comment type="caution">
    <text evidence="5">The sequence shown here is derived from an EMBL/GenBank/DDBJ whole genome shotgun (WGS) entry which is preliminary data.</text>
</comment>
<dbReference type="InterPro" id="IPR036969">
    <property type="entry name" value="Citrate_synthase_sf"/>
</dbReference>
<dbReference type="InterPro" id="IPR016143">
    <property type="entry name" value="Citrate_synth-like_sm_a-sub"/>
</dbReference>
<dbReference type="SUPFAM" id="SSF48256">
    <property type="entry name" value="Citrate synthase"/>
    <property type="match status" value="1"/>
</dbReference>
<dbReference type="PANTHER" id="PTHR11739">
    <property type="entry name" value="CITRATE SYNTHASE"/>
    <property type="match status" value="1"/>
</dbReference>
<evidence type="ECO:0000256" key="2">
    <source>
        <dbReference type="ARBA" id="ARBA00010566"/>
    </source>
</evidence>
<dbReference type="InterPro" id="IPR016142">
    <property type="entry name" value="Citrate_synth-like_lrg_a-sub"/>
</dbReference>
<dbReference type="AlphaFoldDB" id="A0A4R6LTT1"/>
<dbReference type="GO" id="GO:0005829">
    <property type="term" value="C:cytosol"/>
    <property type="evidence" value="ECO:0007669"/>
    <property type="project" value="TreeGrafter"/>
</dbReference>